<feature type="region of interest" description="Disordered" evidence="1">
    <location>
        <begin position="198"/>
        <end position="230"/>
    </location>
</feature>
<dbReference type="AlphaFoldDB" id="A0A0S4IY09"/>
<accession>A0A0S4IY09</accession>
<sequence length="445" mass="48218">MRAVFVAAAVLIVSALADKPMDLPCVTWEPLTSSQNTDPTDLFVAAYTWVLQMDGECYEKGDIFPCFASDTGINTWGHHDYQPEDIPNDYCRTYNQGNVYLSNNMYVPKKGAEWKTWKWVLAQSGGVVPDNAIRYGSSVMARSTVNAPDFCCGKGFTGWAVGQDNGTFGPVYFSITTNPVITDTFEVAVCEAYHPSTTTTTTTTTAAPTTTTTAAPTTTPAPTPKPTLPPNTKPYIRFGHTIPTSNNVFATISQGNISYTWNNYHFGEFSGWVEIFQDGTGTIDIYASNNGAKGSLLLSTVIPLTPGPLVVVVKDYWPPSSYTNVETIAASYVPVSSGSGVRLFNLSPDTPSAYMKVNGTIVVEDIAYSIATVRSSWRISRTALAPYGLPFPPTPLSSPFTTTSPALRLRLIRSPHPRHRLCSPTSLLALATFPLARPTPLALCL</sequence>
<dbReference type="VEuPathDB" id="TriTrypDB:BSAL_71350"/>
<protein>
    <submittedName>
        <fullName evidence="3">GPI-anchored surface protein, putative</fullName>
    </submittedName>
</protein>
<evidence type="ECO:0000256" key="1">
    <source>
        <dbReference type="SAM" id="MobiDB-lite"/>
    </source>
</evidence>
<reference evidence="4" key="1">
    <citation type="submission" date="2015-09" db="EMBL/GenBank/DDBJ databases">
        <authorList>
            <consortium name="Pathogen Informatics"/>
        </authorList>
    </citation>
    <scope>NUCLEOTIDE SEQUENCE [LARGE SCALE GENOMIC DNA]</scope>
    <source>
        <strain evidence="4">Lake Konstanz</strain>
    </source>
</reference>
<evidence type="ECO:0000313" key="4">
    <source>
        <dbReference type="Proteomes" id="UP000051952"/>
    </source>
</evidence>
<dbReference type="Proteomes" id="UP000051952">
    <property type="component" value="Unassembled WGS sequence"/>
</dbReference>
<feature type="signal peptide" evidence="2">
    <location>
        <begin position="1"/>
        <end position="17"/>
    </location>
</feature>
<keyword evidence="2" id="KW-0732">Signal</keyword>
<proteinExistence type="predicted"/>
<feature type="chain" id="PRO_5006621755" evidence="2">
    <location>
        <begin position="18"/>
        <end position="445"/>
    </location>
</feature>
<organism evidence="3 4">
    <name type="scientific">Bodo saltans</name>
    <name type="common">Flagellated protozoan</name>
    <dbReference type="NCBI Taxonomy" id="75058"/>
    <lineage>
        <taxon>Eukaryota</taxon>
        <taxon>Discoba</taxon>
        <taxon>Euglenozoa</taxon>
        <taxon>Kinetoplastea</taxon>
        <taxon>Metakinetoplastina</taxon>
        <taxon>Eubodonida</taxon>
        <taxon>Bodonidae</taxon>
        <taxon>Bodo</taxon>
    </lineage>
</organism>
<feature type="compositionally biased region" description="Pro residues" evidence="1">
    <location>
        <begin position="219"/>
        <end position="230"/>
    </location>
</feature>
<evidence type="ECO:0000313" key="3">
    <source>
        <dbReference type="EMBL" id="CUG05811.1"/>
    </source>
</evidence>
<feature type="compositionally biased region" description="Low complexity" evidence="1">
    <location>
        <begin position="198"/>
        <end position="218"/>
    </location>
</feature>
<evidence type="ECO:0000256" key="2">
    <source>
        <dbReference type="SAM" id="SignalP"/>
    </source>
</evidence>
<name>A0A0S4IY09_BODSA</name>
<gene>
    <name evidence="3" type="ORF">BSAL_71350</name>
</gene>
<keyword evidence="4" id="KW-1185">Reference proteome</keyword>
<dbReference type="EMBL" id="CYKH01000547">
    <property type="protein sequence ID" value="CUG05811.1"/>
    <property type="molecule type" value="Genomic_DNA"/>
</dbReference>